<keyword evidence="7" id="KW-1185">Reference proteome</keyword>
<keyword evidence="3" id="KW-0288">FMN</keyword>
<organism evidence="6 7">
    <name type="scientific">Candidatus Pseudoramibacter fermentans</name>
    <dbReference type="NCBI Taxonomy" id="2594427"/>
    <lineage>
        <taxon>Bacteria</taxon>
        <taxon>Bacillati</taxon>
        <taxon>Bacillota</taxon>
        <taxon>Clostridia</taxon>
        <taxon>Eubacteriales</taxon>
        <taxon>Eubacteriaceae</taxon>
        <taxon>Pseudoramibacter</taxon>
    </lineage>
</organism>
<protein>
    <submittedName>
        <fullName evidence="6">FMN-dependent dehydrogenase</fullName>
    </submittedName>
</protein>
<dbReference type="EMBL" id="VOGB01000004">
    <property type="protein sequence ID" value="MQM73024.1"/>
    <property type="molecule type" value="Genomic_DNA"/>
</dbReference>
<evidence type="ECO:0000313" key="6">
    <source>
        <dbReference type="EMBL" id="MQM73024.1"/>
    </source>
</evidence>
<dbReference type="SUPFAM" id="SSF51395">
    <property type="entry name" value="FMN-linked oxidoreductases"/>
    <property type="match status" value="1"/>
</dbReference>
<dbReference type="PANTHER" id="PTHR10578:SF107">
    <property type="entry name" value="2-HYDROXYACID OXIDASE 1"/>
    <property type="match status" value="1"/>
</dbReference>
<proteinExistence type="predicted"/>
<evidence type="ECO:0000313" key="7">
    <source>
        <dbReference type="Proteomes" id="UP000473648"/>
    </source>
</evidence>
<comment type="caution">
    <text evidence="6">The sequence shown here is derived from an EMBL/GenBank/DDBJ whole genome shotgun (WGS) entry which is preliminary data.</text>
</comment>
<dbReference type="GO" id="GO:0016491">
    <property type="term" value="F:oxidoreductase activity"/>
    <property type="evidence" value="ECO:0007669"/>
    <property type="project" value="UniProtKB-KW"/>
</dbReference>
<dbReference type="InterPro" id="IPR013785">
    <property type="entry name" value="Aldolase_TIM"/>
</dbReference>
<evidence type="ECO:0000256" key="3">
    <source>
        <dbReference type="ARBA" id="ARBA00022643"/>
    </source>
</evidence>
<dbReference type="PANTHER" id="PTHR10578">
    <property type="entry name" value="S -2-HYDROXY-ACID OXIDASE-RELATED"/>
    <property type="match status" value="1"/>
</dbReference>
<gene>
    <name evidence="6" type="ORF">FRC53_06305</name>
</gene>
<keyword evidence="4" id="KW-0560">Oxidoreductase</keyword>
<keyword evidence="2" id="KW-0285">Flavoprotein</keyword>
<reference evidence="6" key="1">
    <citation type="journal article" date="2020" name="Appl. Environ. Microbiol.">
        <title>Medium-Chain Fatty Acid Synthesis by 'Candidatus Weimeria bifida' gen. nov., sp. nov., and 'Candidatus Pseudoramibacter fermentans' sp. nov.</title>
        <authorList>
            <person name="Scarborough M.J."/>
            <person name="Myers K.S."/>
            <person name="Donohue T.J."/>
            <person name="Noguera D.R."/>
        </authorList>
    </citation>
    <scope>NUCLEOTIDE SEQUENCE</scope>
    <source>
        <strain evidence="6">EUB1.1</strain>
    </source>
</reference>
<dbReference type="AlphaFoldDB" id="A0A6L5GS17"/>
<evidence type="ECO:0000259" key="5">
    <source>
        <dbReference type="PROSITE" id="PS51349"/>
    </source>
</evidence>
<dbReference type="PROSITE" id="PS51349">
    <property type="entry name" value="FMN_HYDROXY_ACID_DH_2"/>
    <property type="match status" value="1"/>
</dbReference>
<evidence type="ECO:0000256" key="2">
    <source>
        <dbReference type="ARBA" id="ARBA00022630"/>
    </source>
</evidence>
<evidence type="ECO:0000256" key="4">
    <source>
        <dbReference type="ARBA" id="ARBA00023002"/>
    </source>
</evidence>
<accession>A0A6L5GS17</accession>
<name>A0A6L5GS17_9FIRM</name>
<dbReference type="InterPro" id="IPR000262">
    <property type="entry name" value="FMN-dep_DH"/>
</dbReference>
<dbReference type="Gene3D" id="3.20.20.70">
    <property type="entry name" value="Aldolase class I"/>
    <property type="match status" value="1"/>
</dbReference>
<sequence length="318" mass="34497">MEKEAHWPGPEGLIPALPKDASNASWHTRKFLDEILIEERIIGTHVADISMRLWGKDFTSPIMMPAFSHLNKAGLDHKPMEEYARAAKALGIVNWVGMESDADYAEIAAVGAETIRIIKPFADHDKIRSQMAFAVKHHALAVGIDIDHSIGTNGDVDVVDGEQLGTLTAQDLEAFAGAAHELGVPFVAKGVLSARDATICEKAGVDAIVVSHHHGRLPFAVPPAMILPDIKKVSGKMKIFADCSVDDGRDAYKLMALGADAVSTGRAILPGLLKEGAPAVEKKIRQMNSQLKEIMGYTNVATVDEFDPTVLWYHGRHF</sequence>
<dbReference type="InterPro" id="IPR037396">
    <property type="entry name" value="FMN_HAD"/>
</dbReference>
<dbReference type="Pfam" id="PF01070">
    <property type="entry name" value="FMN_dh"/>
    <property type="match status" value="2"/>
</dbReference>
<evidence type="ECO:0000256" key="1">
    <source>
        <dbReference type="ARBA" id="ARBA00001917"/>
    </source>
</evidence>
<feature type="domain" description="FMN hydroxy acid dehydrogenase" evidence="5">
    <location>
        <begin position="1"/>
        <end position="316"/>
    </location>
</feature>
<comment type="cofactor">
    <cofactor evidence="1">
        <name>FMN</name>
        <dbReference type="ChEBI" id="CHEBI:58210"/>
    </cofactor>
</comment>
<dbReference type="Proteomes" id="UP000473648">
    <property type="component" value="Unassembled WGS sequence"/>
</dbReference>